<evidence type="ECO:0000313" key="4">
    <source>
        <dbReference type="EMBL" id="SYX85962.1"/>
    </source>
</evidence>
<comment type="subcellular location">
    <subcellularLocation>
        <location evidence="1">Spore core</location>
    </subcellularLocation>
</comment>
<name>A0A383RHA6_PAEAL</name>
<gene>
    <name evidence="4" type="primary">sspH</name>
    <name evidence="4" type="ORF">PBLR_14384</name>
</gene>
<dbReference type="Proteomes" id="UP000304148">
    <property type="component" value="Chromosome"/>
</dbReference>
<protein>
    <submittedName>
        <fullName evidence="4">Small, acid-soluble spore protein H 3</fullName>
    </submittedName>
</protein>
<dbReference type="GO" id="GO:0042601">
    <property type="term" value="C:endospore-forming forespore"/>
    <property type="evidence" value="ECO:0007669"/>
    <property type="project" value="InterPro"/>
</dbReference>
<evidence type="ECO:0000256" key="2">
    <source>
        <dbReference type="ARBA" id="ARBA00006573"/>
    </source>
</evidence>
<organism evidence="4 5">
    <name type="scientific">Paenibacillus alvei</name>
    <name type="common">Bacillus alvei</name>
    <dbReference type="NCBI Taxonomy" id="44250"/>
    <lineage>
        <taxon>Bacteria</taxon>
        <taxon>Bacillati</taxon>
        <taxon>Bacillota</taxon>
        <taxon>Bacilli</taxon>
        <taxon>Bacillales</taxon>
        <taxon>Paenibacillaceae</taxon>
        <taxon>Paenibacillus</taxon>
    </lineage>
</organism>
<reference evidence="5" key="1">
    <citation type="submission" date="2018-08" db="EMBL/GenBank/DDBJ databases">
        <authorList>
            <person name="Chevrot R."/>
        </authorList>
    </citation>
    <scope>NUCLEOTIDE SEQUENCE [LARGE SCALE GENOMIC DNA]</scope>
</reference>
<comment type="similarity">
    <text evidence="2">Belongs to the SspH family.</text>
</comment>
<dbReference type="AlphaFoldDB" id="A0A383RHA6"/>
<evidence type="ECO:0000256" key="1">
    <source>
        <dbReference type="ARBA" id="ARBA00004288"/>
    </source>
</evidence>
<sequence length="64" mass="7111">MMDANRAKQILEMKDTVPVRLDGEQSVWIESVDVANSMATVQVGTSPLNTQTVAVDRLVEEKKH</sequence>
<dbReference type="GO" id="GO:0030435">
    <property type="term" value="P:sporulation resulting in formation of a cellular spore"/>
    <property type="evidence" value="ECO:0007669"/>
    <property type="project" value="UniProtKB-KW"/>
</dbReference>
<dbReference type="GO" id="GO:0030436">
    <property type="term" value="P:asexual sporulation"/>
    <property type="evidence" value="ECO:0007669"/>
    <property type="project" value="InterPro"/>
</dbReference>
<proteinExistence type="inferred from homology"/>
<evidence type="ECO:0000313" key="5">
    <source>
        <dbReference type="Proteomes" id="UP000304148"/>
    </source>
</evidence>
<dbReference type="EMBL" id="LS992241">
    <property type="protein sequence ID" value="SYX85962.1"/>
    <property type="molecule type" value="Genomic_DNA"/>
</dbReference>
<evidence type="ECO:0000256" key="3">
    <source>
        <dbReference type="ARBA" id="ARBA00022969"/>
    </source>
</evidence>
<dbReference type="InterPro" id="IPR012610">
    <property type="entry name" value="SASP_SspH"/>
</dbReference>
<keyword evidence="3" id="KW-0749">Sporulation</keyword>
<dbReference type="Pfam" id="PF08141">
    <property type="entry name" value="SspH"/>
    <property type="match status" value="1"/>
</dbReference>
<accession>A0A383RHA6</accession>